<accession>A0A382KUT9</accession>
<organism evidence="1">
    <name type="scientific">marine metagenome</name>
    <dbReference type="NCBI Taxonomy" id="408172"/>
    <lineage>
        <taxon>unclassified sequences</taxon>
        <taxon>metagenomes</taxon>
        <taxon>ecological metagenomes</taxon>
    </lineage>
</organism>
<protein>
    <submittedName>
        <fullName evidence="1">Uncharacterized protein</fullName>
    </submittedName>
</protein>
<sequence>MGVHNDIRNYGKYQFTFIVEKNTDGQEFTAHYMIDTESGKLFAMTSAGNNNWKMIGGN</sequence>
<dbReference type="EMBL" id="UINC01082494">
    <property type="protein sequence ID" value="SVC27313.1"/>
    <property type="molecule type" value="Genomic_DNA"/>
</dbReference>
<dbReference type="AlphaFoldDB" id="A0A382KUT9"/>
<name>A0A382KUT9_9ZZZZ</name>
<proteinExistence type="predicted"/>
<reference evidence="1" key="1">
    <citation type="submission" date="2018-05" db="EMBL/GenBank/DDBJ databases">
        <authorList>
            <person name="Lanie J.A."/>
            <person name="Ng W.-L."/>
            <person name="Kazmierczak K.M."/>
            <person name="Andrzejewski T.M."/>
            <person name="Davidsen T.M."/>
            <person name="Wayne K.J."/>
            <person name="Tettelin H."/>
            <person name="Glass J.I."/>
            <person name="Rusch D."/>
            <person name="Podicherti R."/>
            <person name="Tsui H.-C.T."/>
            <person name="Winkler M.E."/>
        </authorList>
    </citation>
    <scope>NUCLEOTIDE SEQUENCE</scope>
</reference>
<gene>
    <name evidence="1" type="ORF">METZ01_LOCUS280167</name>
</gene>
<evidence type="ECO:0000313" key="1">
    <source>
        <dbReference type="EMBL" id="SVC27313.1"/>
    </source>
</evidence>